<feature type="region of interest" description="Disordered" evidence="1">
    <location>
        <begin position="33"/>
        <end position="53"/>
    </location>
</feature>
<dbReference type="EMBL" id="KZ662951">
    <property type="protein sequence ID" value="PPS17190.1"/>
    <property type="molecule type" value="Genomic_DNA"/>
</dbReference>
<sequence>MFRQQQRPIYEERRLQIEELDKSWTLKSRTPDKLKTLNKPKSSQDEFNPSPNQLNVGDKVLLDAADPCITTSEPNKVIPLTVLNIFPYEISSENLHEPCSGNNKGPIYEERRLQIEELDEWRTQKSRTSDKSKLSQDKLNTSPNQLKVGDKVLLDATDPCITTSEPNKVIPLMRSTRPCHLSMVDTIKMNTGVDLCTGAWEKQTKQDTAVRHDRTMSSSRGKKIVVPALKKKKGAASSLGPTTEIRHLFLQIVEPTYLEFTLELCSTFHLQTVMTNFDDLRTVQFRLGGLRDLVPTSTTYDPSRSKASALPPSLRYLHAILAHTLTERRESTGVVTTHDAYFLWSMVNEHILDLAYFITLAIYHQTEQHRRGVISIGPYVTRLAWHFRLLNTAAQSSSLTLIGQMSPQGISSMLSMRMIEK</sequence>
<organism evidence="2 3">
    <name type="scientific">Gossypium barbadense</name>
    <name type="common">Sea Island cotton</name>
    <name type="synonym">Hibiscus barbadensis</name>
    <dbReference type="NCBI Taxonomy" id="3634"/>
    <lineage>
        <taxon>Eukaryota</taxon>
        <taxon>Viridiplantae</taxon>
        <taxon>Streptophyta</taxon>
        <taxon>Embryophyta</taxon>
        <taxon>Tracheophyta</taxon>
        <taxon>Spermatophyta</taxon>
        <taxon>Magnoliopsida</taxon>
        <taxon>eudicotyledons</taxon>
        <taxon>Gunneridae</taxon>
        <taxon>Pentapetalae</taxon>
        <taxon>rosids</taxon>
        <taxon>malvids</taxon>
        <taxon>Malvales</taxon>
        <taxon>Malvaceae</taxon>
        <taxon>Malvoideae</taxon>
        <taxon>Gossypium</taxon>
    </lineage>
</organism>
<dbReference type="Proteomes" id="UP000239757">
    <property type="component" value="Unassembled WGS sequence"/>
</dbReference>
<accession>A0A2P5YNM1</accession>
<proteinExistence type="predicted"/>
<evidence type="ECO:0000313" key="3">
    <source>
        <dbReference type="Proteomes" id="UP000239757"/>
    </source>
</evidence>
<feature type="compositionally biased region" description="Basic and acidic residues" evidence="1">
    <location>
        <begin position="119"/>
        <end position="136"/>
    </location>
</feature>
<feature type="region of interest" description="Disordered" evidence="1">
    <location>
        <begin position="119"/>
        <end position="142"/>
    </location>
</feature>
<reference evidence="2 3" key="1">
    <citation type="submission" date="2015-01" db="EMBL/GenBank/DDBJ databases">
        <title>Genome of allotetraploid Gossypium barbadense reveals genomic plasticity and fiber elongation in cotton evolution.</title>
        <authorList>
            <person name="Chen X."/>
            <person name="Liu X."/>
            <person name="Zhao B."/>
            <person name="Zheng H."/>
            <person name="Hu Y."/>
            <person name="Lu G."/>
            <person name="Yang C."/>
            <person name="Chen J."/>
            <person name="Shan C."/>
            <person name="Zhang L."/>
            <person name="Zhou Y."/>
            <person name="Wang L."/>
            <person name="Guo W."/>
            <person name="Bai Y."/>
            <person name="Ruan J."/>
            <person name="Shangguan X."/>
            <person name="Mao Y."/>
            <person name="Jiang J."/>
            <person name="Zhu Y."/>
            <person name="Lei J."/>
            <person name="Kang H."/>
            <person name="Chen S."/>
            <person name="He X."/>
            <person name="Wang R."/>
            <person name="Wang Y."/>
            <person name="Chen J."/>
            <person name="Wang L."/>
            <person name="Yu S."/>
            <person name="Wang B."/>
            <person name="Wei J."/>
            <person name="Song S."/>
            <person name="Lu X."/>
            <person name="Gao Z."/>
            <person name="Gu W."/>
            <person name="Deng X."/>
            <person name="Ma D."/>
            <person name="Wang S."/>
            <person name="Liang W."/>
            <person name="Fang L."/>
            <person name="Cai C."/>
            <person name="Zhu X."/>
            <person name="Zhou B."/>
            <person name="Zhang Y."/>
            <person name="Chen Z."/>
            <person name="Xu S."/>
            <person name="Zhu R."/>
            <person name="Wang S."/>
            <person name="Zhang T."/>
            <person name="Zhao G."/>
        </authorList>
    </citation>
    <scope>NUCLEOTIDE SEQUENCE [LARGE SCALE GENOMIC DNA]</scope>
    <source>
        <strain evidence="3">cv. Xinhai21</strain>
        <tissue evidence="2">Leaf</tissue>
    </source>
</reference>
<dbReference type="AlphaFoldDB" id="A0A2P5YNM1"/>
<gene>
    <name evidence="2" type="ORF">GOBAR_AA03388</name>
</gene>
<evidence type="ECO:0000313" key="2">
    <source>
        <dbReference type="EMBL" id="PPS17190.1"/>
    </source>
</evidence>
<protein>
    <submittedName>
        <fullName evidence="2">Uncharacterized protein</fullName>
    </submittedName>
</protein>
<feature type="compositionally biased region" description="Polar residues" evidence="1">
    <location>
        <begin position="39"/>
        <end position="53"/>
    </location>
</feature>
<evidence type="ECO:0000256" key="1">
    <source>
        <dbReference type="SAM" id="MobiDB-lite"/>
    </source>
</evidence>
<name>A0A2P5YNM1_GOSBA</name>
<dbReference type="OrthoDB" id="1685790at2759"/>